<dbReference type="InterPro" id="IPR013087">
    <property type="entry name" value="Znf_C2H2_type"/>
</dbReference>
<dbReference type="HOGENOM" id="CLU_781120_0_0_1"/>
<sequence length="394" mass="43772">MVPSPADVSLPDSLEDQPSQEDLIIHPDSDGKYQCGRCLKRFPCHEPYQYHATKHGDAIKHIYIGPKQCAAIKPDLLAFHDVYCHRSTHYVRVTISQPFGSTSSIQRIDEEVVLTFGEFYGKDFSSTEIYNYTLERMEEFDSQCCRRIPDTAVVRTLRHPSSNAKTNSIQLSPKNFLKLLRSCFACIPTPRRSRSRHWPSIPDLRATSLYPSTEATTANGAHVPVSDDLLSIESQPASWKSLGCRQDSARPAYSHPSSPAVPQTVLVEAATTYAAPGQLLIPPFFQATDVLPKGVTGIVAIGSFYSTSNGVRGHKRVNLGALLLHTRCASQLRDIVGEYTYEQLLEFEDKRMDVLDPVYSGILPDDLQIGVGEEVPLEECSPMLQAQVFNCLGI</sequence>
<organism evidence="2 3">
    <name type="scientific">Cochliobolus carbonum (strain 26-R-13)</name>
    <name type="common">Maize leaf spot fungus</name>
    <name type="synonym">Bipolaris zeicola</name>
    <dbReference type="NCBI Taxonomy" id="930089"/>
    <lineage>
        <taxon>Eukaryota</taxon>
        <taxon>Fungi</taxon>
        <taxon>Dikarya</taxon>
        <taxon>Ascomycota</taxon>
        <taxon>Pezizomycotina</taxon>
        <taxon>Dothideomycetes</taxon>
        <taxon>Pleosporomycetidae</taxon>
        <taxon>Pleosporales</taxon>
        <taxon>Pleosporineae</taxon>
        <taxon>Pleosporaceae</taxon>
        <taxon>Bipolaris</taxon>
    </lineage>
</organism>
<dbReference type="KEGG" id="bze:COCCADRAFT_30866"/>
<feature type="domain" description="C2H2-type" evidence="1">
    <location>
        <begin position="35"/>
        <end position="55"/>
    </location>
</feature>
<reference evidence="2 3" key="1">
    <citation type="journal article" date="2013" name="PLoS Genet.">
        <title>Comparative genome structure, secondary metabolite, and effector coding capacity across Cochliobolus pathogens.</title>
        <authorList>
            <person name="Condon B.J."/>
            <person name="Leng Y."/>
            <person name="Wu D."/>
            <person name="Bushley K.E."/>
            <person name="Ohm R.A."/>
            <person name="Otillar R."/>
            <person name="Martin J."/>
            <person name="Schackwitz W."/>
            <person name="Grimwood J."/>
            <person name="MohdZainudin N."/>
            <person name="Xue C."/>
            <person name="Wang R."/>
            <person name="Manning V.A."/>
            <person name="Dhillon B."/>
            <person name="Tu Z.J."/>
            <person name="Steffenson B.J."/>
            <person name="Salamov A."/>
            <person name="Sun H."/>
            <person name="Lowry S."/>
            <person name="LaButti K."/>
            <person name="Han J."/>
            <person name="Copeland A."/>
            <person name="Lindquist E."/>
            <person name="Barry K."/>
            <person name="Schmutz J."/>
            <person name="Baker S.E."/>
            <person name="Ciuffetti L.M."/>
            <person name="Grigoriev I.V."/>
            <person name="Zhong S."/>
            <person name="Turgeon B.G."/>
        </authorList>
    </citation>
    <scope>NUCLEOTIDE SEQUENCE [LARGE SCALE GENOMIC DNA]</scope>
    <source>
        <strain evidence="2 3">26-R-13</strain>
    </source>
</reference>
<dbReference type="Proteomes" id="UP000053841">
    <property type="component" value="Unassembled WGS sequence"/>
</dbReference>
<dbReference type="EMBL" id="KI964887">
    <property type="protein sequence ID" value="EUC27714.1"/>
    <property type="molecule type" value="Genomic_DNA"/>
</dbReference>
<dbReference type="PROSITE" id="PS00028">
    <property type="entry name" value="ZINC_FINGER_C2H2_1"/>
    <property type="match status" value="1"/>
</dbReference>
<protein>
    <recommendedName>
        <fullName evidence="1">C2H2-type domain-containing protein</fullName>
    </recommendedName>
</protein>
<proteinExistence type="predicted"/>
<keyword evidence="3" id="KW-1185">Reference proteome</keyword>
<evidence type="ECO:0000313" key="2">
    <source>
        <dbReference type="EMBL" id="EUC27714.1"/>
    </source>
</evidence>
<accession>W6XYC8</accession>
<evidence type="ECO:0000259" key="1">
    <source>
        <dbReference type="PROSITE" id="PS00028"/>
    </source>
</evidence>
<evidence type="ECO:0000313" key="3">
    <source>
        <dbReference type="Proteomes" id="UP000053841"/>
    </source>
</evidence>
<dbReference type="AlphaFoldDB" id="W6XYC8"/>
<dbReference type="GeneID" id="19146830"/>
<dbReference type="RefSeq" id="XP_007717989.1">
    <property type="nucleotide sequence ID" value="XM_007719799.1"/>
</dbReference>
<gene>
    <name evidence="2" type="ORF">COCCADRAFT_30866</name>
</gene>
<dbReference type="OrthoDB" id="3670965at2759"/>
<name>W6XYC8_COCC2</name>